<accession>A0ABW5QD02</accession>
<gene>
    <name evidence="1" type="ORF">ACFSW4_10970</name>
</gene>
<dbReference type="Proteomes" id="UP001597452">
    <property type="component" value="Unassembled WGS sequence"/>
</dbReference>
<dbReference type="EMBL" id="JBHUMZ010000024">
    <property type="protein sequence ID" value="MFD2639390.1"/>
    <property type="molecule type" value="Genomic_DNA"/>
</dbReference>
<dbReference type="RefSeq" id="WP_377329272.1">
    <property type="nucleotide sequence ID" value="NZ_JBHUMZ010000024.1"/>
</dbReference>
<comment type="caution">
    <text evidence="1">The sequence shown here is derived from an EMBL/GenBank/DDBJ whole genome shotgun (WGS) entry which is preliminary data.</text>
</comment>
<name>A0ABW5QD02_9BACI</name>
<protein>
    <submittedName>
        <fullName evidence="1">Uncharacterized protein</fullName>
    </submittedName>
</protein>
<reference evidence="2" key="1">
    <citation type="journal article" date="2019" name="Int. J. Syst. Evol. Microbiol.">
        <title>The Global Catalogue of Microorganisms (GCM) 10K type strain sequencing project: providing services to taxonomists for standard genome sequencing and annotation.</title>
        <authorList>
            <consortium name="The Broad Institute Genomics Platform"/>
            <consortium name="The Broad Institute Genome Sequencing Center for Infectious Disease"/>
            <person name="Wu L."/>
            <person name="Ma J."/>
        </authorList>
    </citation>
    <scope>NUCLEOTIDE SEQUENCE [LARGE SCALE GENOMIC DNA]</scope>
    <source>
        <strain evidence="2">TISTR 1571</strain>
    </source>
</reference>
<keyword evidence="2" id="KW-1185">Reference proteome</keyword>
<evidence type="ECO:0000313" key="2">
    <source>
        <dbReference type="Proteomes" id="UP001597452"/>
    </source>
</evidence>
<sequence length="132" mass="15790">MKVFINGCFHKIAYLLIQKLVDQDFEVYGYDDVEDEEKMDRYAMIGRHASFHLKEKEKQYDFNNIYDFTTENELCTYQENSIQTKIYLDQREDLLPEEVADWLASLQHFSTLPKAIYINGEEDESIHFIKKT</sequence>
<proteinExistence type="predicted"/>
<evidence type="ECO:0000313" key="1">
    <source>
        <dbReference type="EMBL" id="MFD2639390.1"/>
    </source>
</evidence>
<organism evidence="1 2">
    <name type="scientific">Piscibacillus salipiscarius</name>
    <dbReference type="NCBI Taxonomy" id="299480"/>
    <lineage>
        <taxon>Bacteria</taxon>
        <taxon>Bacillati</taxon>
        <taxon>Bacillota</taxon>
        <taxon>Bacilli</taxon>
        <taxon>Bacillales</taxon>
        <taxon>Bacillaceae</taxon>
        <taxon>Piscibacillus</taxon>
    </lineage>
</organism>